<dbReference type="Gene3D" id="1.10.510.10">
    <property type="entry name" value="Transferase(Phosphotransferase) domain 1"/>
    <property type="match status" value="1"/>
</dbReference>
<feature type="binding site" evidence="9">
    <location>
        <position position="45"/>
    </location>
    <ligand>
        <name>ATP</name>
        <dbReference type="ChEBI" id="CHEBI:30616"/>
    </ligand>
</feature>
<keyword evidence="4 9" id="KW-0547">Nucleotide-binding</keyword>
<evidence type="ECO:0000256" key="9">
    <source>
        <dbReference type="PROSITE-ProRule" id="PRU10141"/>
    </source>
</evidence>
<dbReference type="GO" id="GO:0004674">
    <property type="term" value="F:protein serine/threonine kinase activity"/>
    <property type="evidence" value="ECO:0007669"/>
    <property type="project" value="UniProtKB-KW"/>
</dbReference>
<reference evidence="12" key="1">
    <citation type="submission" date="2022-06" db="EMBL/GenBank/DDBJ databases">
        <title>New cyanobacteria of genus Symplocastrum in benthos of Lake Baikal.</title>
        <authorList>
            <person name="Sorokovikova E."/>
            <person name="Tikhonova I."/>
            <person name="Krasnopeev A."/>
            <person name="Evseev P."/>
            <person name="Gladkikh A."/>
            <person name="Belykh O."/>
        </authorList>
    </citation>
    <scope>NUCLEOTIDE SEQUENCE</scope>
    <source>
        <strain evidence="12">BBK-W-15</strain>
    </source>
</reference>
<dbReference type="Gene3D" id="3.30.200.20">
    <property type="entry name" value="Phosphorylase Kinase, domain 1"/>
    <property type="match status" value="1"/>
</dbReference>
<dbReference type="SMART" id="SM00220">
    <property type="entry name" value="S_TKc"/>
    <property type="match status" value="1"/>
</dbReference>
<dbReference type="PANTHER" id="PTHR24363">
    <property type="entry name" value="SERINE/THREONINE PROTEIN KINASE"/>
    <property type="match status" value="1"/>
</dbReference>
<evidence type="ECO:0000256" key="10">
    <source>
        <dbReference type="SAM" id="Phobius"/>
    </source>
</evidence>
<comment type="catalytic activity">
    <reaction evidence="8">
        <text>L-seryl-[protein] + ATP = O-phospho-L-seryl-[protein] + ADP + H(+)</text>
        <dbReference type="Rhea" id="RHEA:17989"/>
        <dbReference type="Rhea" id="RHEA-COMP:9863"/>
        <dbReference type="Rhea" id="RHEA-COMP:11604"/>
        <dbReference type="ChEBI" id="CHEBI:15378"/>
        <dbReference type="ChEBI" id="CHEBI:29999"/>
        <dbReference type="ChEBI" id="CHEBI:30616"/>
        <dbReference type="ChEBI" id="CHEBI:83421"/>
        <dbReference type="ChEBI" id="CHEBI:456216"/>
        <dbReference type="EC" id="2.7.11.1"/>
    </reaction>
</comment>
<dbReference type="GO" id="GO:0005524">
    <property type="term" value="F:ATP binding"/>
    <property type="evidence" value="ECO:0007669"/>
    <property type="project" value="UniProtKB-UniRule"/>
</dbReference>
<dbReference type="SUPFAM" id="SSF56112">
    <property type="entry name" value="Protein kinase-like (PK-like)"/>
    <property type="match status" value="1"/>
</dbReference>
<keyword evidence="10" id="KW-0472">Membrane</keyword>
<name>A0AAE3GYL6_9CYAN</name>
<evidence type="ECO:0000256" key="1">
    <source>
        <dbReference type="ARBA" id="ARBA00012513"/>
    </source>
</evidence>
<feature type="transmembrane region" description="Helical" evidence="10">
    <location>
        <begin position="292"/>
        <end position="313"/>
    </location>
</feature>
<gene>
    <name evidence="12" type="ORF">NJ959_27765</name>
</gene>
<evidence type="ECO:0000256" key="2">
    <source>
        <dbReference type="ARBA" id="ARBA00022527"/>
    </source>
</evidence>
<dbReference type="Proteomes" id="UP001204953">
    <property type="component" value="Unassembled WGS sequence"/>
</dbReference>
<keyword evidence="10" id="KW-1133">Transmembrane helix</keyword>
<evidence type="ECO:0000313" key="12">
    <source>
        <dbReference type="EMBL" id="MCP2732233.1"/>
    </source>
</evidence>
<evidence type="ECO:0000256" key="8">
    <source>
        <dbReference type="ARBA" id="ARBA00048679"/>
    </source>
</evidence>
<evidence type="ECO:0000313" key="13">
    <source>
        <dbReference type="Proteomes" id="UP001204953"/>
    </source>
</evidence>
<protein>
    <recommendedName>
        <fullName evidence="1">non-specific serine/threonine protein kinase</fullName>
        <ecNumber evidence="1">2.7.11.1</ecNumber>
    </recommendedName>
</protein>
<dbReference type="EMBL" id="JAMZMM010000517">
    <property type="protein sequence ID" value="MCP2732233.1"/>
    <property type="molecule type" value="Genomic_DNA"/>
</dbReference>
<comment type="caution">
    <text evidence="12">The sequence shown here is derived from an EMBL/GenBank/DDBJ whole genome shotgun (WGS) entry which is preliminary data.</text>
</comment>
<dbReference type="InterPro" id="IPR000719">
    <property type="entry name" value="Prot_kinase_dom"/>
</dbReference>
<evidence type="ECO:0000259" key="11">
    <source>
        <dbReference type="PROSITE" id="PS50011"/>
    </source>
</evidence>
<dbReference type="AlphaFoldDB" id="A0AAE3GYL6"/>
<comment type="catalytic activity">
    <reaction evidence="7">
        <text>L-threonyl-[protein] + ATP = O-phospho-L-threonyl-[protein] + ADP + H(+)</text>
        <dbReference type="Rhea" id="RHEA:46608"/>
        <dbReference type="Rhea" id="RHEA-COMP:11060"/>
        <dbReference type="Rhea" id="RHEA-COMP:11605"/>
        <dbReference type="ChEBI" id="CHEBI:15378"/>
        <dbReference type="ChEBI" id="CHEBI:30013"/>
        <dbReference type="ChEBI" id="CHEBI:30616"/>
        <dbReference type="ChEBI" id="CHEBI:61977"/>
        <dbReference type="ChEBI" id="CHEBI:456216"/>
        <dbReference type="EC" id="2.7.11.1"/>
    </reaction>
</comment>
<accession>A0AAE3GYL6</accession>
<dbReference type="InterPro" id="IPR011009">
    <property type="entry name" value="Kinase-like_dom_sf"/>
</dbReference>
<dbReference type="PANTHER" id="PTHR24363:SF0">
    <property type="entry name" value="SERINE_THREONINE KINASE LIKE DOMAIN CONTAINING 1"/>
    <property type="match status" value="1"/>
</dbReference>
<dbReference type="CDD" id="cd14014">
    <property type="entry name" value="STKc_PknB_like"/>
    <property type="match status" value="1"/>
</dbReference>
<evidence type="ECO:0000256" key="6">
    <source>
        <dbReference type="ARBA" id="ARBA00022840"/>
    </source>
</evidence>
<evidence type="ECO:0000256" key="5">
    <source>
        <dbReference type="ARBA" id="ARBA00022777"/>
    </source>
</evidence>
<keyword evidence="13" id="KW-1185">Reference proteome</keyword>
<sequence>MNTIIGQTIGGHYQIIELLGKGGFGETYIAQDIHLPDNPYRVVKKLKPQFINPSDLENAQRLFNTEAQTLYKLGTHNQIPQLFAHFEENQEFYLVQEYIEGHDLTKEIKPGKPLNEPQVIKILQEIFTVLEFVHQKNVIHRDIKPANLIRRRADNKIILIDFGAVKQITSKINYTIPIGTPGYIPSEQLRGQPQHCSDIYAVGIVAIEALTGIQPNQLPINPDTLEISWRDTLSVSPELGDILDKMIRHHFPYRYQSAAEVLQSLNSFTLATTPSPTTPSFPQPKAKSKLRLWIILVSLGIIVTVIVTAILNFSAITKTQNNTPQPSRITW</sequence>
<dbReference type="RefSeq" id="WP_254014957.1">
    <property type="nucleotide sequence ID" value="NZ_JAMZMM010000517.1"/>
</dbReference>
<keyword evidence="3" id="KW-0808">Transferase</keyword>
<dbReference type="PROSITE" id="PS00107">
    <property type="entry name" value="PROTEIN_KINASE_ATP"/>
    <property type="match status" value="1"/>
</dbReference>
<dbReference type="Pfam" id="PF00069">
    <property type="entry name" value="Pkinase"/>
    <property type="match status" value="1"/>
</dbReference>
<proteinExistence type="predicted"/>
<keyword evidence="5 12" id="KW-0418">Kinase</keyword>
<evidence type="ECO:0000256" key="3">
    <source>
        <dbReference type="ARBA" id="ARBA00022679"/>
    </source>
</evidence>
<keyword evidence="2 12" id="KW-0723">Serine/threonine-protein kinase</keyword>
<keyword evidence="10" id="KW-0812">Transmembrane</keyword>
<dbReference type="PROSITE" id="PS50011">
    <property type="entry name" value="PROTEIN_KINASE_DOM"/>
    <property type="match status" value="1"/>
</dbReference>
<evidence type="ECO:0000256" key="4">
    <source>
        <dbReference type="ARBA" id="ARBA00022741"/>
    </source>
</evidence>
<dbReference type="EC" id="2.7.11.1" evidence="1"/>
<dbReference type="InterPro" id="IPR017441">
    <property type="entry name" value="Protein_kinase_ATP_BS"/>
</dbReference>
<organism evidence="12 13">
    <name type="scientific">Limnofasciculus baicalensis BBK-W-15</name>
    <dbReference type="NCBI Taxonomy" id="2699891"/>
    <lineage>
        <taxon>Bacteria</taxon>
        <taxon>Bacillati</taxon>
        <taxon>Cyanobacteriota</taxon>
        <taxon>Cyanophyceae</taxon>
        <taxon>Coleofasciculales</taxon>
        <taxon>Coleofasciculaceae</taxon>
        <taxon>Limnofasciculus</taxon>
        <taxon>Limnofasciculus baicalensis</taxon>
    </lineage>
</organism>
<evidence type="ECO:0000256" key="7">
    <source>
        <dbReference type="ARBA" id="ARBA00047899"/>
    </source>
</evidence>
<keyword evidence="6 9" id="KW-0067">ATP-binding</keyword>
<feature type="domain" description="Protein kinase" evidence="11">
    <location>
        <begin position="13"/>
        <end position="269"/>
    </location>
</feature>